<dbReference type="Proteomes" id="UP000725002">
    <property type="component" value="Unassembled WGS sequence"/>
</dbReference>
<dbReference type="EMBL" id="JADILV010000041">
    <property type="protein sequence ID" value="MBO8483675.1"/>
    <property type="molecule type" value="Genomic_DNA"/>
</dbReference>
<evidence type="ECO:0008006" key="3">
    <source>
        <dbReference type="Google" id="ProtNLM"/>
    </source>
</evidence>
<evidence type="ECO:0000313" key="2">
    <source>
        <dbReference type="Proteomes" id="UP000725002"/>
    </source>
</evidence>
<sequence length="242" mass="26894">MKRTILYIAAALSVFSCKVEDGYYYRQLDSDRLEKYAEGIYLSYVCGELDMMMRLLDIDHFISLSPEEQRESPLAGKVFHVDGNTLVIEQGFSEARISTGGKRLLETGAGWTVENFCSDMGCSYLQPSLLYGEVACKEEGVWEILMRTSDSSECVMEITMTSDDVGRTGKFTVSGHEISSDGYRSVFSNTGDAFSYSIISGSSDITGILSIDIYCRGLLKDWCVITCRGEAGNNIVDYKVSR</sequence>
<name>A0A940DRX0_9BACT</name>
<reference evidence="1" key="2">
    <citation type="journal article" date="2021" name="PeerJ">
        <title>Extensive microbial diversity within the chicken gut microbiome revealed by metagenomics and culture.</title>
        <authorList>
            <person name="Gilroy R."/>
            <person name="Ravi A."/>
            <person name="Getino M."/>
            <person name="Pursley I."/>
            <person name="Horton D.L."/>
            <person name="Alikhan N.F."/>
            <person name="Baker D."/>
            <person name="Gharbi K."/>
            <person name="Hall N."/>
            <person name="Watson M."/>
            <person name="Adriaenssens E.M."/>
            <person name="Foster-Nyarko E."/>
            <person name="Jarju S."/>
            <person name="Secka A."/>
            <person name="Antonio M."/>
            <person name="Oren A."/>
            <person name="Chaudhuri R.R."/>
            <person name="La Ragione R."/>
            <person name="Hildebrand F."/>
            <person name="Pallen M.J."/>
        </authorList>
    </citation>
    <scope>NUCLEOTIDE SEQUENCE</scope>
    <source>
        <strain evidence="1">G3-8215</strain>
    </source>
</reference>
<dbReference type="AlphaFoldDB" id="A0A940DRX0"/>
<gene>
    <name evidence="1" type="ORF">IAB75_06125</name>
</gene>
<dbReference type="PROSITE" id="PS51257">
    <property type="entry name" value="PROKAR_LIPOPROTEIN"/>
    <property type="match status" value="1"/>
</dbReference>
<reference evidence="1" key="1">
    <citation type="submission" date="2020-10" db="EMBL/GenBank/DDBJ databases">
        <authorList>
            <person name="Gilroy R."/>
        </authorList>
    </citation>
    <scope>NUCLEOTIDE SEQUENCE</scope>
    <source>
        <strain evidence="1">G3-8215</strain>
    </source>
</reference>
<organism evidence="1 2">
    <name type="scientific">Candidatus Cryptobacteroides avicola</name>
    <dbReference type="NCBI Taxonomy" id="2840757"/>
    <lineage>
        <taxon>Bacteria</taxon>
        <taxon>Pseudomonadati</taxon>
        <taxon>Bacteroidota</taxon>
        <taxon>Bacteroidia</taxon>
        <taxon>Bacteroidales</taxon>
        <taxon>Candidatus Cryptobacteroides</taxon>
    </lineage>
</organism>
<accession>A0A940DRX0</accession>
<comment type="caution">
    <text evidence="1">The sequence shown here is derived from an EMBL/GenBank/DDBJ whole genome shotgun (WGS) entry which is preliminary data.</text>
</comment>
<protein>
    <recommendedName>
        <fullName evidence="3">Lipoprotein</fullName>
    </recommendedName>
</protein>
<evidence type="ECO:0000313" key="1">
    <source>
        <dbReference type="EMBL" id="MBO8483675.1"/>
    </source>
</evidence>
<proteinExistence type="predicted"/>